<dbReference type="Proteomes" id="UP000054279">
    <property type="component" value="Unassembled WGS sequence"/>
</dbReference>
<name>A0A0C9UP78_SPHS4</name>
<feature type="compositionally biased region" description="Polar residues" evidence="1">
    <location>
        <begin position="127"/>
        <end position="139"/>
    </location>
</feature>
<accession>A0A0C9UP78</accession>
<dbReference type="AlphaFoldDB" id="A0A0C9UP78"/>
<feature type="compositionally biased region" description="Polar residues" evidence="1">
    <location>
        <begin position="35"/>
        <end position="47"/>
    </location>
</feature>
<dbReference type="HOGENOM" id="CLU_040442_0_0_1"/>
<dbReference type="InterPro" id="IPR038910">
    <property type="entry name" value="Hua1-like"/>
</dbReference>
<evidence type="ECO:0000313" key="3">
    <source>
        <dbReference type="Proteomes" id="UP000054279"/>
    </source>
</evidence>
<organism evidence="2 3">
    <name type="scientific">Sphaerobolus stellatus (strain SS14)</name>
    <dbReference type="NCBI Taxonomy" id="990650"/>
    <lineage>
        <taxon>Eukaryota</taxon>
        <taxon>Fungi</taxon>
        <taxon>Dikarya</taxon>
        <taxon>Basidiomycota</taxon>
        <taxon>Agaricomycotina</taxon>
        <taxon>Agaricomycetes</taxon>
        <taxon>Phallomycetidae</taxon>
        <taxon>Geastrales</taxon>
        <taxon>Sphaerobolaceae</taxon>
        <taxon>Sphaerobolus</taxon>
    </lineage>
</organism>
<evidence type="ECO:0000313" key="2">
    <source>
        <dbReference type="EMBL" id="KIJ30727.1"/>
    </source>
</evidence>
<feature type="compositionally biased region" description="Polar residues" evidence="1">
    <location>
        <begin position="88"/>
        <end position="98"/>
    </location>
</feature>
<dbReference type="PANTHER" id="PTHR28031">
    <property type="entry name" value="PROLINE-RICH PROTEIN HUA1"/>
    <property type="match status" value="1"/>
</dbReference>
<gene>
    <name evidence="2" type="ORF">M422DRAFT_36439</name>
</gene>
<feature type="region of interest" description="Disordered" evidence="1">
    <location>
        <begin position="1"/>
        <end position="212"/>
    </location>
</feature>
<dbReference type="EMBL" id="KN837255">
    <property type="protein sequence ID" value="KIJ30727.1"/>
    <property type="molecule type" value="Genomic_DNA"/>
</dbReference>
<feature type="compositionally biased region" description="Polar residues" evidence="1">
    <location>
        <begin position="15"/>
        <end position="24"/>
    </location>
</feature>
<keyword evidence="3" id="KW-1185">Reference proteome</keyword>
<protein>
    <submittedName>
        <fullName evidence="2">Uncharacterized protein</fullName>
    </submittedName>
</protein>
<dbReference type="GO" id="GO:0005737">
    <property type="term" value="C:cytoplasm"/>
    <property type="evidence" value="ECO:0007669"/>
    <property type="project" value="TreeGrafter"/>
</dbReference>
<reference evidence="2 3" key="1">
    <citation type="submission" date="2014-06" db="EMBL/GenBank/DDBJ databases">
        <title>Evolutionary Origins and Diversification of the Mycorrhizal Mutualists.</title>
        <authorList>
            <consortium name="DOE Joint Genome Institute"/>
            <consortium name="Mycorrhizal Genomics Consortium"/>
            <person name="Kohler A."/>
            <person name="Kuo A."/>
            <person name="Nagy L.G."/>
            <person name="Floudas D."/>
            <person name="Copeland A."/>
            <person name="Barry K.W."/>
            <person name="Cichocki N."/>
            <person name="Veneault-Fourrey C."/>
            <person name="LaButti K."/>
            <person name="Lindquist E.A."/>
            <person name="Lipzen A."/>
            <person name="Lundell T."/>
            <person name="Morin E."/>
            <person name="Murat C."/>
            <person name="Riley R."/>
            <person name="Ohm R."/>
            <person name="Sun H."/>
            <person name="Tunlid A."/>
            <person name="Henrissat B."/>
            <person name="Grigoriev I.V."/>
            <person name="Hibbett D.S."/>
            <person name="Martin F."/>
        </authorList>
    </citation>
    <scope>NUCLEOTIDE SEQUENCE [LARGE SCALE GENOMIC DNA]</scope>
    <source>
        <strain evidence="2 3">SS14</strain>
    </source>
</reference>
<feature type="compositionally biased region" description="Pro residues" evidence="1">
    <location>
        <begin position="164"/>
        <end position="173"/>
    </location>
</feature>
<proteinExistence type="predicted"/>
<dbReference type="PANTHER" id="PTHR28031:SF1">
    <property type="entry name" value="PROLINE-RICH PROTEIN HUA1"/>
    <property type="match status" value="1"/>
</dbReference>
<dbReference type="OrthoDB" id="2405700at2759"/>
<sequence length="409" mass="43448">MPSYNPVNPFRDQSDLPQNASGISGNPEGMAQANHPGNSITQETSSILDMEDISTEAPPAYTPIADAYRGEEPLEFGPTRPFQPATRPLQSYGSNNPSVPHIAPESTPNRLAPPPRHPSTVARPASLSPSVTSSIQSMHSPPAVEGHRHSASVGPISGQGRSYNPPPGSPPGRSPIQSNPSVPPNPSTTGQIPNDRRPTTTPTPGHPLLKDGKTLVYPAGYTCSKCQNTGYKNYDPSHPCRKCWQKYARNYTGAIAYAPSASESSSSVNPFGSFQRPLPAFTPPHAGISRPHSTTGYPGQAYRGSNPIPPSSAMHPPNIYHLPPPPMPFGGPFGPPPMPPMTLYPPSAPVSPIYQGPPAFPTPLVVPPGDPRIGGRLCWRCDGRGRVSGMFLIDTEMCSVCQGTGRTFI</sequence>
<evidence type="ECO:0000256" key="1">
    <source>
        <dbReference type="SAM" id="MobiDB-lite"/>
    </source>
</evidence>